<dbReference type="InterPro" id="IPR013216">
    <property type="entry name" value="Methyltransf_11"/>
</dbReference>
<dbReference type="Pfam" id="PF08241">
    <property type="entry name" value="Methyltransf_11"/>
    <property type="match status" value="1"/>
</dbReference>
<dbReference type="SUPFAM" id="SSF158997">
    <property type="entry name" value="Trm112p-like"/>
    <property type="match status" value="1"/>
</dbReference>
<gene>
    <name evidence="3" type="ORF">A2Y82_01870</name>
</gene>
<evidence type="ECO:0000313" key="3">
    <source>
        <dbReference type="EMBL" id="OGY41174.1"/>
    </source>
</evidence>
<comment type="caution">
    <text evidence="3">The sequence shown here is derived from an EMBL/GenBank/DDBJ whole genome shotgun (WGS) entry which is preliminary data.</text>
</comment>
<evidence type="ECO:0000313" key="4">
    <source>
        <dbReference type="Proteomes" id="UP000176498"/>
    </source>
</evidence>
<sequence length="308" mass="35691">MEKQYLEKIIICPQCQNARLQKFADKIICLACAYNYPIIKGVPVLVINYKDEIYDGQINSSEEAEQWNWREKILDKIPKILFKYIFFATYAIRDFINQAAKDFAPGALILDAGAGECIYKKYFSHTNYLAADLGVGSNFWNYTKVDFLADLEKIPLRNDCLDGIICSEVLEHTSSPDKIFLEFYRILKPNGRLILTVPAGGGIHQAPHHFYSYTKYGLEYLARMAGFKIKFIKPEGGFFKYIAQQKSFLREILISKFKNAPLYLKPFYLCWLSIHLIYTPFSLLFANALDKIDHKQNFTLGYLCNFYK</sequence>
<dbReference type="Proteomes" id="UP000176498">
    <property type="component" value="Unassembled WGS sequence"/>
</dbReference>
<dbReference type="InterPro" id="IPR029063">
    <property type="entry name" value="SAM-dependent_MTases_sf"/>
</dbReference>
<accession>A0A1G1XMP6</accession>
<dbReference type="AlphaFoldDB" id="A0A1G1XMP6"/>
<keyword evidence="1" id="KW-0472">Membrane</keyword>
<keyword evidence="1" id="KW-1133">Transmembrane helix</keyword>
<evidence type="ECO:0000256" key="1">
    <source>
        <dbReference type="SAM" id="Phobius"/>
    </source>
</evidence>
<dbReference type="Gene3D" id="3.40.50.150">
    <property type="entry name" value="Vaccinia Virus protein VP39"/>
    <property type="match status" value="1"/>
</dbReference>
<dbReference type="EMBL" id="MHHZ01000021">
    <property type="protein sequence ID" value="OGY41174.1"/>
    <property type="molecule type" value="Genomic_DNA"/>
</dbReference>
<dbReference type="GO" id="GO:0008757">
    <property type="term" value="F:S-adenosylmethionine-dependent methyltransferase activity"/>
    <property type="evidence" value="ECO:0007669"/>
    <property type="project" value="InterPro"/>
</dbReference>
<dbReference type="SUPFAM" id="SSF53335">
    <property type="entry name" value="S-adenosyl-L-methionine-dependent methyltransferases"/>
    <property type="match status" value="1"/>
</dbReference>
<proteinExistence type="predicted"/>
<keyword evidence="1" id="KW-0812">Transmembrane</keyword>
<protein>
    <recommendedName>
        <fullName evidence="2">Methyltransferase type 11 domain-containing protein</fullName>
    </recommendedName>
</protein>
<dbReference type="Gene3D" id="2.20.25.10">
    <property type="match status" value="1"/>
</dbReference>
<reference evidence="3 4" key="1">
    <citation type="journal article" date="2016" name="Nat. Commun.">
        <title>Thousands of microbial genomes shed light on interconnected biogeochemical processes in an aquifer system.</title>
        <authorList>
            <person name="Anantharaman K."/>
            <person name="Brown C.T."/>
            <person name="Hug L.A."/>
            <person name="Sharon I."/>
            <person name="Castelle C.J."/>
            <person name="Probst A.J."/>
            <person name="Thomas B.C."/>
            <person name="Singh A."/>
            <person name="Wilkins M.J."/>
            <person name="Karaoz U."/>
            <person name="Brodie E.L."/>
            <person name="Williams K.H."/>
            <person name="Hubbard S.S."/>
            <person name="Banfield J.F."/>
        </authorList>
    </citation>
    <scope>NUCLEOTIDE SEQUENCE [LARGE SCALE GENOMIC DNA]</scope>
</reference>
<organism evidence="3 4">
    <name type="scientific">Candidatus Buchananbacteria bacterium RBG_13_36_9</name>
    <dbReference type="NCBI Taxonomy" id="1797530"/>
    <lineage>
        <taxon>Bacteria</taxon>
        <taxon>Candidatus Buchananiibacteriota</taxon>
    </lineage>
</organism>
<feature type="transmembrane region" description="Helical" evidence="1">
    <location>
        <begin position="266"/>
        <end position="286"/>
    </location>
</feature>
<evidence type="ECO:0000259" key="2">
    <source>
        <dbReference type="Pfam" id="PF08241"/>
    </source>
</evidence>
<feature type="domain" description="Methyltransferase type 11" evidence="2">
    <location>
        <begin position="110"/>
        <end position="195"/>
    </location>
</feature>
<name>A0A1G1XMP6_9BACT</name>